<dbReference type="PANTHER" id="PTHR31286">
    <property type="entry name" value="GLYCINE-RICH CELL WALL STRUCTURAL PROTEIN 1.8-LIKE"/>
    <property type="match status" value="1"/>
</dbReference>
<evidence type="ECO:0008006" key="4">
    <source>
        <dbReference type="Google" id="ProtNLM"/>
    </source>
</evidence>
<protein>
    <recommendedName>
        <fullName evidence="4">DUF4283 domain-containing protein</fullName>
    </recommendedName>
</protein>
<dbReference type="PANTHER" id="PTHR31286:SF99">
    <property type="entry name" value="DUF4283 DOMAIN-CONTAINING PROTEIN"/>
    <property type="match status" value="1"/>
</dbReference>
<dbReference type="AlphaFoldDB" id="A0A0D2NMQ0"/>
<reference evidence="2 3" key="1">
    <citation type="journal article" date="2012" name="Nature">
        <title>Repeated polyploidization of Gossypium genomes and the evolution of spinnable cotton fibres.</title>
        <authorList>
            <person name="Paterson A.H."/>
            <person name="Wendel J.F."/>
            <person name="Gundlach H."/>
            <person name="Guo H."/>
            <person name="Jenkins J."/>
            <person name="Jin D."/>
            <person name="Llewellyn D."/>
            <person name="Showmaker K.C."/>
            <person name="Shu S."/>
            <person name="Udall J."/>
            <person name="Yoo M.J."/>
            <person name="Byers R."/>
            <person name="Chen W."/>
            <person name="Doron-Faigenboim A."/>
            <person name="Duke M.V."/>
            <person name="Gong L."/>
            <person name="Grimwood J."/>
            <person name="Grover C."/>
            <person name="Grupp K."/>
            <person name="Hu G."/>
            <person name="Lee T.H."/>
            <person name="Li J."/>
            <person name="Lin L."/>
            <person name="Liu T."/>
            <person name="Marler B.S."/>
            <person name="Page J.T."/>
            <person name="Roberts A.W."/>
            <person name="Romanel E."/>
            <person name="Sanders W.S."/>
            <person name="Szadkowski E."/>
            <person name="Tan X."/>
            <person name="Tang H."/>
            <person name="Xu C."/>
            <person name="Wang J."/>
            <person name="Wang Z."/>
            <person name="Zhang D."/>
            <person name="Zhang L."/>
            <person name="Ashrafi H."/>
            <person name="Bedon F."/>
            <person name="Bowers J.E."/>
            <person name="Brubaker C.L."/>
            <person name="Chee P.W."/>
            <person name="Das S."/>
            <person name="Gingle A.R."/>
            <person name="Haigler C.H."/>
            <person name="Harker D."/>
            <person name="Hoffmann L.V."/>
            <person name="Hovav R."/>
            <person name="Jones D.C."/>
            <person name="Lemke C."/>
            <person name="Mansoor S."/>
            <person name="ur Rahman M."/>
            <person name="Rainville L.N."/>
            <person name="Rambani A."/>
            <person name="Reddy U.K."/>
            <person name="Rong J.K."/>
            <person name="Saranga Y."/>
            <person name="Scheffler B.E."/>
            <person name="Scheffler J.A."/>
            <person name="Stelly D.M."/>
            <person name="Triplett B.A."/>
            <person name="Van Deynze A."/>
            <person name="Vaslin M.F."/>
            <person name="Waghmare V.N."/>
            <person name="Walford S.A."/>
            <person name="Wright R.J."/>
            <person name="Zaki E.A."/>
            <person name="Zhang T."/>
            <person name="Dennis E.S."/>
            <person name="Mayer K.F."/>
            <person name="Peterson D.G."/>
            <person name="Rokhsar D.S."/>
            <person name="Wang X."/>
            <person name="Schmutz J."/>
        </authorList>
    </citation>
    <scope>NUCLEOTIDE SEQUENCE [LARGE SCALE GENOMIC DNA]</scope>
</reference>
<organism evidence="2 3">
    <name type="scientific">Gossypium raimondii</name>
    <name type="common">Peruvian cotton</name>
    <name type="synonym">Gossypium klotzschianum subsp. raimondii</name>
    <dbReference type="NCBI Taxonomy" id="29730"/>
    <lineage>
        <taxon>Eukaryota</taxon>
        <taxon>Viridiplantae</taxon>
        <taxon>Streptophyta</taxon>
        <taxon>Embryophyta</taxon>
        <taxon>Tracheophyta</taxon>
        <taxon>Spermatophyta</taxon>
        <taxon>Magnoliopsida</taxon>
        <taxon>eudicotyledons</taxon>
        <taxon>Gunneridae</taxon>
        <taxon>Pentapetalae</taxon>
        <taxon>rosids</taxon>
        <taxon>malvids</taxon>
        <taxon>Malvales</taxon>
        <taxon>Malvaceae</taxon>
        <taxon>Malvoideae</taxon>
        <taxon>Gossypium</taxon>
    </lineage>
</organism>
<dbReference type="STRING" id="29730.A0A0D2NMQ0"/>
<dbReference type="Gramene" id="KJB14638">
    <property type="protein sequence ID" value="KJB14638"/>
    <property type="gene ID" value="B456_002G135300"/>
</dbReference>
<name>A0A0D2NMQ0_GOSRA</name>
<feature type="non-terminal residue" evidence="2">
    <location>
        <position position="260"/>
    </location>
</feature>
<evidence type="ECO:0000313" key="2">
    <source>
        <dbReference type="EMBL" id="KJB14638.1"/>
    </source>
</evidence>
<evidence type="ECO:0000256" key="1">
    <source>
        <dbReference type="SAM" id="MobiDB-lite"/>
    </source>
</evidence>
<evidence type="ECO:0000313" key="3">
    <source>
        <dbReference type="Proteomes" id="UP000032304"/>
    </source>
</evidence>
<sequence>MAMGNFWLVPDYSAMVTEVFNKLEWVPGLLGGYYSDCLLRVIGQTVGSMVKLDVHMDCARRGRFARLAAYVDLRKLLVSKVRINGCLQCVEYEALPNIYFQRGMYRHAVDVCPGIATTSPVEESGYVQLVMEKSGLEKKVEDEPYGSWMVVERWRGRSWALSEGKNDGFGGLAGRSCFTALGVNEGENSVVFNGEINGSDEVVTKERSNSEGDMWLGFPEKDVIETKRKQAKLRAKGKKVVMGSGPKSTLKVLKPNNGSL</sequence>
<feature type="region of interest" description="Disordered" evidence="1">
    <location>
        <begin position="235"/>
        <end position="260"/>
    </location>
</feature>
<dbReference type="EMBL" id="CM001741">
    <property type="protein sequence ID" value="KJB14638.1"/>
    <property type="molecule type" value="Genomic_DNA"/>
</dbReference>
<accession>A0A0D2NMQ0</accession>
<proteinExistence type="predicted"/>
<dbReference type="InterPro" id="IPR040256">
    <property type="entry name" value="At4g02000-like"/>
</dbReference>
<gene>
    <name evidence="2" type="ORF">B456_002G135300</name>
</gene>
<dbReference type="eggNOG" id="KOG1075">
    <property type="taxonomic scope" value="Eukaryota"/>
</dbReference>
<dbReference type="Proteomes" id="UP000032304">
    <property type="component" value="Chromosome 2"/>
</dbReference>
<keyword evidence="3" id="KW-1185">Reference proteome</keyword>